<protein>
    <submittedName>
        <fullName evidence="1">Uncharacterized protein</fullName>
    </submittedName>
</protein>
<keyword evidence="2" id="KW-1185">Reference proteome</keyword>
<dbReference type="STRING" id="1427518.XSR1_70097"/>
<dbReference type="GeneID" id="97124198"/>
<sequence>MMKNDEKVIESIFNELFHDDFLSYKDILTTPSDNNQDGIYSRAKIALSKLDNEDQSAILNFFRIIMADTASTIFGTIDGSHFPPNINGDFTLLYEDEEIQGNLQDLFIEKYEDLDNCH</sequence>
<organism evidence="1 2">
    <name type="scientific">Xenorhabdus szentirmaii DSM 16338</name>
    <dbReference type="NCBI Taxonomy" id="1427518"/>
    <lineage>
        <taxon>Bacteria</taxon>
        <taxon>Pseudomonadati</taxon>
        <taxon>Pseudomonadota</taxon>
        <taxon>Gammaproteobacteria</taxon>
        <taxon>Enterobacterales</taxon>
        <taxon>Morganellaceae</taxon>
        <taxon>Xenorhabdus</taxon>
    </lineage>
</organism>
<proteinExistence type="predicted"/>
<dbReference type="Proteomes" id="UP000019202">
    <property type="component" value="Unassembled WGS sequence"/>
</dbReference>
<evidence type="ECO:0000313" key="1">
    <source>
        <dbReference type="EMBL" id="CDL85357.1"/>
    </source>
</evidence>
<evidence type="ECO:0000313" key="2">
    <source>
        <dbReference type="Proteomes" id="UP000019202"/>
    </source>
</evidence>
<accession>W1J3L2</accession>
<gene>
    <name evidence="1" type="ORF">XSR1_70097</name>
</gene>
<dbReference type="RefSeq" id="WP_244431871.1">
    <property type="nucleotide sequence ID" value="NZ_CAWLWS010000132.1"/>
</dbReference>
<dbReference type="AlphaFoldDB" id="W1J3L2"/>
<reference evidence="1" key="1">
    <citation type="submission" date="2013-11" db="EMBL/GenBank/DDBJ databases">
        <title>Draft genome sequence and annotation of the entomopathogenic bacteria, Xenorhabdus cabanillasi strain JM26 and Xenorhabdus szentirmai strain DSM 16338.</title>
        <authorList>
            <person name="Gualtieri M."/>
            <person name="Ogier J.C."/>
            <person name="Pages S."/>
            <person name="Givaudan A."/>
            <person name="Gaudriault S."/>
        </authorList>
    </citation>
    <scope>NUCLEOTIDE SEQUENCE [LARGE SCALE GENOMIC DNA]</scope>
    <source>
        <strain evidence="1">DSM 16338</strain>
    </source>
</reference>
<dbReference type="EMBL" id="CBXF010000132">
    <property type="protein sequence ID" value="CDL85357.1"/>
    <property type="molecule type" value="Genomic_DNA"/>
</dbReference>
<name>W1J3L2_9GAMM</name>
<comment type="caution">
    <text evidence="1">The sequence shown here is derived from an EMBL/GenBank/DDBJ whole genome shotgun (WGS) entry which is preliminary data.</text>
</comment>